<feature type="transmembrane region" description="Helical" evidence="1">
    <location>
        <begin position="169"/>
        <end position="187"/>
    </location>
</feature>
<proteinExistence type="predicted"/>
<feature type="transmembrane region" description="Helical" evidence="1">
    <location>
        <begin position="244"/>
        <end position="267"/>
    </location>
</feature>
<evidence type="ECO:0000256" key="1">
    <source>
        <dbReference type="SAM" id="Phobius"/>
    </source>
</evidence>
<keyword evidence="1" id="KW-0812">Transmembrane</keyword>
<keyword evidence="1" id="KW-0472">Membrane</keyword>
<accession>A0A7J6MMF4</accession>
<organism evidence="2 3">
    <name type="scientific">Perkinsus chesapeaki</name>
    <name type="common">Clam parasite</name>
    <name type="synonym">Perkinsus andrewsi</name>
    <dbReference type="NCBI Taxonomy" id="330153"/>
    <lineage>
        <taxon>Eukaryota</taxon>
        <taxon>Sar</taxon>
        <taxon>Alveolata</taxon>
        <taxon>Perkinsozoa</taxon>
        <taxon>Perkinsea</taxon>
        <taxon>Perkinsida</taxon>
        <taxon>Perkinsidae</taxon>
        <taxon>Perkinsus</taxon>
    </lineage>
</organism>
<protein>
    <submittedName>
        <fullName evidence="2">Uncharacterized protein</fullName>
    </submittedName>
</protein>
<dbReference type="Proteomes" id="UP000591131">
    <property type="component" value="Unassembled WGS sequence"/>
</dbReference>
<feature type="transmembrane region" description="Helical" evidence="1">
    <location>
        <begin position="38"/>
        <end position="56"/>
    </location>
</feature>
<dbReference type="AlphaFoldDB" id="A0A7J6MMF4"/>
<feature type="transmembrane region" description="Helical" evidence="1">
    <location>
        <begin position="145"/>
        <end position="163"/>
    </location>
</feature>
<feature type="transmembrane region" description="Helical" evidence="1">
    <location>
        <begin position="62"/>
        <end position="82"/>
    </location>
</feature>
<dbReference type="EMBL" id="JAAPAO010000101">
    <property type="protein sequence ID" value="KAF4672725.1"/>
    <property type="molecule type" value="Genomic_DNA"/>
</dbReference>
<evidence type="ECO:0000313" key="2">
    <source>
        <dbReference type="EMBL" id="KAF4672725.1"/>
    </source>
</evidence>
<evidence type="ECO:0000313" key="3">
    <source>
        <dbReference type="Proteomes" id="UP000591131"/>
    </source>
</evidence>
<name>A0A7J6MMF4_PERCH</name>
<reference evidence="2 3" key="1">
    <citation type="submission" date="2020-04" db="EMBL/GenBank/DDBJ databases">
        <title>Perkinsus chesapeaki whole genome sequence.</title>
        <authorList>
            <person name="Bogema D.R."/>
        </authorList>
    </citation>
    <scope>NUCLEOTIDE SEQUENCE [LARGE SCALE GENOMIC DNA]</scope>
    <source>
        <strain evidence="2">ATCC PRA-425</strain>
    </source>
</reference>
<comment type="caution">
    <text evidence="2">The sequence shown here is derived from an EMBL/GenBank/DDBJ whole genome shotgun (WGS) entry which is preliminary data.</text>
</comment>
<keyword evidence="3" id="KW-1185">Reference proteome</keyword>
<sequence>MWDKPFTTRLWCMFEFALFTKTHGSHKLEVWNLMTMRFALFVFVTSFTFWLCHEIFDNFIPVGIIDIIFAVSSGWYAIVYFLPKGEECVALGLNLRTEKLKCSLKIDKDALLSQIRDLYGNYTNFNVEMSRISARESRNFTSMPFASAVIMLCIFPSTLGALISGQLSVSAVVAMFPNIVDFVYTILKKSSFGNWLSYIKVARLRRLLISTATLCMSFGVLWLARHLDAVYGPQSSSSSSECSVSMSSFLVVTLTHVMLCATLATLLTRLTFTSS</sequence>
<gene>
    <name evidence="2" type="ORF">FOL47_000204</name>
</gene>
<keyword evidence="1" id="KW-1133">Transmembrane helix</keyword>
<dbReference type="OrthoDB" id="10542304at2759"/>
<feature type="transmembrane region" description="Helical" evidence="1">
    <location>
        <begin position="207"/>
        <end position="224"/>
    </location>
</feature>